<gene>
    <name evidence="2" type="ORF">EDEG_01571</name>
</gene>
<dbReference type="EMBL" id="AFBI03000023">
    <property type="protein sequence ID" value="EJW04135.1"/>
    <property type="molecule type" value="Genomic_DNA"/>
</dbReference>
<evidence type="ECO:0000313" key="2">
    <source>
        <dbReference type="EMBL" id="EJW04135.1"/>
    </source>
</evidence>
<dbReference type="AlphaFoldDB" id="J9DNM5"/>
<evidence type="ECO:0000256" key="1">
    <source>
        <dbReference type="SAM" id="Phobius"/>
    </source>
</evidence>
<dbReference type="HOGENOM" id="CLU_1038377_0_0_1"/>
<dbReference type="InParanoid" id="J9DNM5"/>
<keyword evidence="3" id="KW-1185">Reference proteome</keyword>
<feature type="transmembrane region" description="Helical" evidence="1">
    <location>
        <begin position="20"/>
        <end position="40"/>
    </location>
</feature>
<name>J9DNM5_EDHAE</name>
<organism evidence="2 3">
    <name type="scientific">Edhazardia aedis (strain USNM 41457)</name>
    <name type="common">Microsporidian parasite</name>
    <dbReference type="NCBI Taxonomy" id="1003232"/>
    <lineage>
        <taxon>Eukaryota</taxon>
        <taxon>Fungi</taxon>
        <taxon>Fungi incertae sedis</taxon>
        <taxon>Microsporidia</taxon>
        <taxon>Edhazardia</taxon>
    </lineage>
</organism>
<dbReference type="VEuPathDB" id="MicrosporidiaDB:EDEG_01571"/>
<keyword evidence="1" id="KW-0472">Membrane</keyword>
<keyword evidence="1" id="KW-1133">Transmembrane helix</keyword>
<keyword evidence="1" id="KW-0812">Transmembrane</keyword>
<dbReference type="Proteomes" id="UP000003163">
    <property type="component" value="Unassembled WGS sequence"/>
</dbReference>
<reference evidence="3" key="2">
    <citation type="submission" date="2015-07" db="EMBL/GenBank/DDBJ databases">
        <title>Contrasting host-pathogen interactions and genome evolution in two generalist and specialist microsporidian pathogens of mosquitoes.</title>
        <authorList>
            <consortium name="The Broad Institute Genomics Platform"/>
            <consortium name="The Broad Institute Genome Sequencing Center for Infectious Disease"/>
            <person name="Cuomo C.A."/>
            <person name="Sanscrainte N.D."/>
            <person name="Goldberg J.M."/>
            <person name="Heiman D."/>
            <person name="Young S."/>
            <person name="Zeng Q."/>
            <person name="Becnel J.J."/>
            <person name="Birren B.W."/>
        </authorList>
    </citation>
    <scope>NUCLEOTIDE SEQUENCE [LARGE SCALE GENOMIC DNA]</scope>
    <source>
        <strain evidence="3">USNM 41457</strain>
    </source>
</reference>
<reference evidence="2 3" key="1">
    <citation type="submission" date="2011-08" db="EMBL/GenBank/DDBJ databases">
        <authorList>
            <person name="Liu Z.J."/>
            <person name="Shi F.L."/>
            <person name="Lu J.Q."/>
            <person name="Li M."/>
            <person name="Wang Z.L."/>
        </authorList>
    </citation>
    <scope>NUCLEOTIDE SEQUENCE [LARGE SCALE GENOMIC DNA]</scope>
    <source>
        <strain evidence="2 3">USNM 41457</strain>
    </source>
</reference>
<proteinExistence type="predicted"/>
<sequence length="268" mass="30747">MTLVEQKTKDSSSFFSERELLTVSIIFIVALIFCGIYLLLRYIYGKSANKYVPKYKILIDESPTQLNEKIDYVVKNISLQNDIKADKIKIDGDNKVSPSFKTSAHTEMLVGLKTKLWYCFLKDLSENIKGIDAFGSEKGNVHLAHTLFLHITSLNSTIKRCLLGYNNMISIRENLNVCGSVVDIVENTFNAMIQKKKLSDNAKKDLFSFISKIRDDFKKFSERKQEFLDIKNAGSREESDCIIRAHILLEEIMSDFLESYFQAQAIFM</sequence>
<evidence type="ECO:0000313" key="3">
    <source>
        <dbReference type="Proteomes" id="UP000003163"/>
    </source>
</evidence>
<comment type="caution">
    <text evidence="2">The sequence shown here is derived from an EMBL/GenBank/DDBJ whole genome shotgun (WGS) entry which is preliminary data.</text>
</comment>
<accession>J9DNM5</accession>
<protein>
    <submittedName>
        <fullName evidence="2">Uncharacterized protein</fullName>
    </submittedName>
</protein>